<feature type="transmembrane region" description="Helical" evidence="12">
    <location>
        <begin position="133"/>
        <end position="154"/>
    </location>
</feature>
<accession>A0ABV2BXQ1</accession>
<feature type="transmembrane region" description="Helical" evidence="12">
    <location>
        <begin position="280"/>
        <end position="300"/>
    </location>
</feature>
<comment type="pathway">
    <text evidence="11">Porphyrin-containing compound metabolism.</text>
</comment>
<evidence type="ECO:0000313" key="14">
    <source>
        <dbReference type="Proteomes" id="UP001548189"/>
    </source>
</evidence>
<organism evidence="13 14">
    <name type="scientific">Aliikangiella maris</name>
    <dbReference type="NCBI Taxonomy" id="3162458"/>
    <lineage>
        <taxon>Bacteria</taxon>
        <taxon>Pseudomonadati</taxon>
        <taxon>Pseudomonadota</taxon>
        <taxon>Gammaproteobacteria</taxon>
        <taxon>Oceanospirillales</taxon>
        <taxon>Pleioneaceae</taxon>
        <taxon>Aliikangiella</taxon>
    </lineage>
</organism>
<keyword evidence="5 12" id="KW-1133">Transmembrane helix</keyword>
<evidence type="ECO:0000256" key="1">
    <source>
        <dbReference type="ARBA" id="ARBA00004141"/>
    </source>
</evidence>
<dbReference type="RefSeq" id="WP_353897295.1">
    <property type="nucleotide sequence ID" value="NZ_JBEVCJ010000025.1"/>
</dbReference>
<evidence type="ECO:0000256" key="11">
    <source>
        <dbReference type="ARBA" id="ARBA00023444"/>
    </source>
</evidence>
<feature type="transmembrane region" description="Helical" evidence="12">
    <location>
        <begin position="77"/>
        <end position="97"/>
    </location>
</feature>
<keyword evidence="2" id="KW-1003">Cell membrane</keyword>
<evidence type="ECO:0000256" key="3">
    <source>
        <dbReference type="ARBA" id="ARBA00022692"/>
    </source>
</evidence>
<dbReference type="PANTHER" id="PTHR35457:SF1">
    <property type="entry name" value="HEME A SYNTHASE"/>
    <property type="match status" value="1"/>
</dbReference>
<dbReference type="InterPro" id="IPR050450">
    <property type="entry name" value="COX15/CtaA_HemeA_synthase"/>
</dbReference>
<evidence type="ECO:0000256" key="2">
    <source>
        <dbReference type="ARBA" id="ARBA00022475"/>
    </source>
</evidence>
<feature type="transmembrane region" description="Helical" evidence="12">
    <location>
        <begin position="109"/>
        <end position="127"/>
    </location>
</feature>
<feature type="transmembrane region" description="Helical" evidence="12">
    <location>
        <begin position="251"/>
        <end position="268"/>
    </location>
</feature>
<dbReference type="PANTHER" id="PTHR35457">
    <property type="entry name" value="HEME A SYNTHASE"/>
    <property type="match status" value="1"/>
</dbReference>
<reference evidence="13 14" key="1">
    <citation type="submission" date="2024-06" db="EMBL/GenBank/DDBJ databases">
        <authorList>
            <person name="Li F."/>
        </authorList>
    </citation>
    <scope>NUCLEOTIDE SEQUENCE [LARGE SCALE GENOMIC DNA]</scope>
    <source>
        <strain evidence="13 14">GXAS 311</strain>
    </source>
</reference>
<dbReference type="Proteomes" id="UP001548189">
    <property type="component" value="Unassembled WGS sequence"/>
</dbReference>
<keyword evidence="14" id="KW-1185">Reference proteome</keyword>
<keyword evidence="10" id="KW-1015">Disulfide bond</keyword>
<name>A0ABV2BXQ1_9GAMM</name>
<dbReference type="Pfam" id="PF02628">
    <property type="entry name" value="COX15-CtaA"/>
    <property type="match status" value="1"/>
</dbReference>
<gene>
    <name evidence="13" type="ORF">ABVT43_16340</name>
</gene>
<evidence type="ECO:0000256" key="10">
    <source>
        <dbReference type="ARBA" id="ARBA00023157"/>
    </source>
</evidence>
<keyword evidence="9 12" id="KW-0472">Membrane</keyword>
<dbReference type="InterPro" id="IPR003780">
    <property type="entry name" value="COX15/CtaA_fam"/>
</dbReference>
<sequence>MNKKTHRNLALFAAVFAVVVVVLGAFTRLSDAGLGCPDWPGCYGFMHIPTKSEHIEKANAAFPEQPYEFHKAWPEMVHRYFAGTLGLLVLALAIISFRSQQKFTFKHSTFLLVLVIFQAALGMWTVTMKLHPSIVMLHLLGGITTLSLLASLTLRYHFADRKNQLIKVKNSLKWLVIFSLIIVTLQVALGGWTSANYAALVCHKLPVCQGNWLQDGDFISAFQFWGGKADTYEYGILQQDARIAIHASHRIGAFIASFTLLALIFQLIRLTEYKLFQRIGYIVLALLITQIVLGVNNIVFKLPLFNAVAHNAVGALLVVSMVCLLTLILIAKPTIKEVTDGK</sequence>
<comment type="caution">
    <text evidence="13">The sequence shown here is derived from an EMBL/GenBank/DDBJ whole genome shotgun (WGS) entry which is preliminary data.</text>
</comment>
<evidence type="ECO:0000256" key="6">
    <source>
        <dbReference type="ARBA" id="ARBA00023002"/>
    </source>
</evidence>
<evidence type="ECO:0000256" key="9">
    <source>
        <dbReference type="ARBA" id="ARBA00023136"/>
    </source>
</evidence>
<comment type="subcellular location">
    <subcellularLocation>
        <location evidence="1">Membrane</location>
        <topology evidence="1">Multi-pass membrane protein</topology>
    </subcellularLocation>
</comment>
<evidence type="ECO:0000313" key="13">
    <source>
        <dbReference type="EMBL" id="MET1256712.1"/>
    </source>
</evidence>
<keyword evidence="8" id="KW-0350">Heme biosynthesis</keyword>
<protein>
    <submittedName>
        <fullName evidence="13">COX15/CtaA family protein</fullName>
    </submittedName>
</protein>
<evidence type="ECO:0000256" key="5">
    <source>
        <dbReference type="ARBA" id="ARBA00022989"/>
    </source>
</evidence>
<feature type="transmembrane region" description="Helical" evidence="12">
    <location>
        <begin position="174"/>
        <end position="195"/>
    </location>
</feature>
<keyword evidence="4" id="KW-0479">Metal-binding</keyword>
<proteinExistence type="predicted"/>
<feature type="transmembrane region" description="Helical" evidence="12">
    <location>
        <begin position="312"/>
        <end position="331"/>
    </location>
</feature>
<keyword evidence="7" id="KW-0408">Iron</keyword>
<evidence type="ECO:0000256" key="8">
    <source>
        <dbReference type="ARBA" id="ARBA00023133"/>
    </source>
</evidence>
<evidence type="ECO:0000256" key="7">
    <source>
        <dbReference type="ARBA" id="ARBA00023004"/>
    </source>
</evidence>
<keyword evidence="6" id="KW-0560">Oxidoreductase</keyword>
<evidence type="ECO:0000256" key="4">
    <source>
        <dbReference type="ARBA" id="ARBA00022723"/>
    </source>
</evidence>
<dbReference type="EMBL" id="JBEVCJ010000025">
    <property type="protein sequence ID" value="MET1256712.1"/>
    <property type="molecule type" value="Genomic_DNA"/>
</dbReference>
<evidence type="ECO:0000256" key="12">
    <source>
        <dbReference type="SAM" id="Phobius"/>
    </source>
</evidence>
<keyword evidence="3 12" id="KW-0812">Transmembrane</keyword>